<keyword evidence="2" id="KW-1185">Reference proteome</keyword>
<protein>
    <submittedName>
        <fullName evidence="1">9434_t:CDS:1</fullName>
    </submittedName>
</protein>
<evidence type="ECO:0000313" key="1">
    <source>
        <dbReference type="EMBL" id="CAG8738156.1"/>
    </source>
</evidence>
<gene>
    <name evidence="1" type="ORF">RPERSI_LOCUS12874</name>
</gene>
<organism evidence="1 2">
    <name type="scientific">Racocetra persica</name>
    <dbReference type="NCBI Taxonomy" id="160502"/>
    <lineage>
        <taxon>Eukaryota</taxon>
        <taxon>Fungi</taxon>
        <taxon>Fungi incertae sedis</taxon>
        <taxon>Mucoromycota</taxon>
        <taxon>Glomeromycotina</taxon>
        <taxon>Glomeromycetes</taxon>
        <taxon>Diversisporales</taxon>
        <taxon>Gigasporaceae</taxon>
        <taxon>Racocetra</taxon>
    </lineage>
</organism>
<proteinExistence type="predicted"/>
<evidence type="ECO:0000313" key="2">
    <source>
        <dbReference type="Proteomes" id="UP000789920"/>
    </source>
</evidence>
<feature type="non-terminal residue" evidence="1">
    <location>
        <position position="1"/>
    </location>
</feature>
<accession>A0ACA9Q6E4</accession>
<dbReference type="EMBL" id="CAJVQC010027971">
    <property type="protein sequence ID" value="CAG8738156.1"/>
    <property type="molecule type" value="Genomic_DNA"/>
</dbReference>
<comment type="caution">
    <text evidence="1">The sequence shown here is derived from an EMBL/GenBank/DDBJ whole genome shotgun (WGS) entry which is preliminary data.</text>
</comment>
<name>A0ACA9Q6E4_9GLOM</name>
<reference evidence="1" key="1">
    <citation type="submission" date="2021-06" db="EMBL/GenBank/DDBJ databases">
        <authorList>
            <person name="Kallberg Y."/>
            <person name="Tangrot J."/>
            <person name="Rosling A."/>
        </authorList>
    </citation>
    <scope>NUCLEOTIDE SEQUENCE</scope>
    <source>
        <strain evidence="1">MA461A</strain>
    </source>
</reference>
<sequence length="56" mass="6110">PDFWDHGCPNQGDNLYPIQGHGQSNGNVTYGTYGTYVASATSAIYALNDISAFYYI</sequence>
<dbReference type="Proteomes" id="UP000789920">
    <property type="component" value="Unassembled WGS sequence"/>
</dbReference>